<evidence type="ECO:0000256" key="5">
    <source>
        <dbReference type="ARBA" id="ARBA00022679"/>
    </source>
</evidence>
<proteinExistence type="predicted"/>
<dbReference type="Proteomes" id="UP001303601">
    <property type="component" value="Chromosome"/>
</dbReference>
<evidence type="ECO:0000256" key="7">
    <source>
        <dbReference type="ARBA" id="ARBA00022741"/>
    </source>
</evidence>
<evidence type="ECO:0000256" key="9">
    <source>
        <dbReference type="ARBA" id="ARBA00022840"/>
    </source>
</evidence>
<evidence type="ECO:0000256" key="4">
    <source>
        <dbReference type="ARBA" id="ARBA00022643"/>
    </source>
</evidence>
<dbReference type="RefSeq" id="WP_140031479.1">
    <property type="nucleotide sequence ID" value="NZ_AP027305.1"/>
</dbReference>
<evidence type="ECO:0000256" key="10">
    <source>
        <dbReference type="ARBA" id="ARBA00049494"/>
    </source>
</evidence>
<accession>A0ABZ0PAF9</accession>
<dbReference type="NCBIfam" id="NF045965">
    <property type="entry name" value="RibF_rel"/>
    <property type="match status" value="1"/>
</dbReference>
<keyword evidence="8" id="KW-0274">FAD</keyword>
<keyword evidence="13" id="KW-1185">Reference proteome</keyword>
<reference evidence="12" key="1">
    <citation type="submission" date="2023-11" db="EMBL/GenBank/DDBJ databases">
        <title>Completed genome sequence of Mycoplasma equirhinis type strain M432/72.</title>
        <authorList>
            <person name="Spergser J."/>
        </authorList>
    </citation>
    <scope>NUCLEOTIDE SEQUENCE [LARGE SCALE GENOMIC DNA]</scope>
    <source>
        <strain evidence="12">M432/72</strain>
    </source>
</reference>
<keyword evidence="9" id="KW-0067">ATP-binding</keyword>
<dbReference type="EMBL" id="CP137845">
    <property type="protein sequence ID" value="WPB53727.1"/>
    <property type="molecule type" value="Genomic_DNA"/>
</dbReference>
<dbReference type="NCBIfam" id="NF005518">
    <property type="entry name" value="PRK07143.1"/>
    <property type="match status" value="1"/>
</dbReference>
<dbReference type="Gene3D" id="3.40.50.620">
    <property type="entry name" value="HUPs"/>
    <property type="match status" value="1"/>
</dbReference>
<dbReference type="InterPro" id="IPR014729">
    <property type="entry name" value="Rossmann-like_a/b/a_fold"/>
</dbReference>
<evidence type="ECO:0000256" key="1">
    <source>
        <dbReference type="ARBA" id="ARBA00004726"/>
    </source>
</evidence>
<evidence type="ECO:0000313" key="13">
    <source>
        <dbReference type="Proteomes" id="UP001303601"/>
    </source>
</evidence>
<evidence type="ECO:0000256" key="6">
    <source>
        <dbReference type="ARBA" id="ARBA00022695"/>
    </source>
</evidence>
<keyword evidence="4" id="KW-0288">FMN</keyword>
<protein>
    <recommendedName>
        <fullName evidence="2">FAD synthase</fullName>
        <ecNumber evidence="2">2.7.7.2</ecNumber>
    </recommendedName>
</protein>
<dbReference type="Pfam" id="PF06574">
    <property type="entry name" value="FAD_syn"/>
    <property type="match status" value="1"/>
</dbReference>
<dbReference type="GeneID" id="94493629"/>
<evidence type="ECO:0000256" key="8">
    <source>
        <dbReference type="ARBA" id="ARBA00022827"/>
    </source>
</evidence>
<evidence type="ECO:0000313" key="12">
    <source>
        <dbReference type="EMBL" id="WPB53727.1"/>
    </source>
</evidence>
<evidence type="ECO:0000259" key="11">
    <source>
        <dbReference type="Pfam" id="PF06574"/>
    </source>
</evidence>
<feature type="domain" description="FAD synthetase" evidence="11">
    <location>
        <begin position="15"/>
        <end position="158"/>
    </location>
</feature>
<name>A0ABZ0PAF9_9BACT</name>
<evidence type="ECO:0000256" key="2">
    <source>
        <dbReference type="ARBA" id="ARBA00012393"/>
    </source>
</evidence>
<dbReference type="EC" id="2.7.7.2" evidence="2"/>
<comment type="catalytic activity">
    <reaction evidence="10">
        <text>FMN + ATP + H(+) = FAD + diphosphate</text>
        <dbReference type="Rhea" id="RHEA:17237"/>
        <dbReference type="ChEBI" id="CHEBI:15378"/>
        <dbReference type="ChEBI" id="CHEBI:30616"/>
        <dbReference type="ChEBI" id="CHEBI:33019"/>
        <dbReference type="ChEBI" id="CHEBI:57692"/>
        <dbReference type="ChEBI" id="CHEBI:58210"/>
        <dbReference type="EC" id="2.7.7.2"/>
    </reaction>
</comment>
<keyword evidence="3" id="KW-0285">Flavoprotein</keyword>
<comment type="pathway">
    <text evidence="1">Cofactor biosynthesis; FAD biosynthesis; FAD from FMN: step 1/1.</text>
</comment>
<organism evidence="12 13">
    <name type="scientific">Metamycoplasma equirhinis</name>
    <dbReference type="NCBI Taxonomy" id="92402"/>
    <lineage>
        <taxon>Bacteria</taxon>
        <taxon>Bacillati</taxon>
        <taxon>Mycoplasmatota</taxon>
        <taxon>Mycoplasmoidales</taxon>
        <taxon>Metamycoplasmataceae</taxon>
        <taxon>Metamycoplasma</taxon>
    </lineage>
</organism>
<keyword evidence="5" id="KW-0808">Transferase</keyword>
<sequence>MKIYNWDIENKLPIDDNLIICLGSFETLHIGHNSLFKIARDLRNESNTLKLATIIFKSPIKNGLVANKKAFQLKPRLYTLDKLGFEYVFIVEMDQNKLNLDYKKFIDTLLLNNVKKIVCGQDFKFGFMKKGTPKILANYFDVKIADEIKANKVKISSSLINEFISEGNISAINELLIENYSFITFLDHFRFQYPKNLNRLKNGVYIVNVVIENIEYHGLALINEQENSDQEDGNFLNLIYLYDLELIPSKYSETFIEFLQKIRQINDKKEIKFKQSDIQIGYQWFIEN</sequence>
<dbReference type="InterPro" id="IPR015864">
    <property type="entry name" value="FAD_synthase"/>
</dbReference>
<gene>
    <name evidence="12" type="ORF">R9B83_01920</name>
</gene>
<evidence type="ECO:0000256" key="3">
    <source>
        <dbReference type="ARBA" id="ARBA00022630"/>
    </source>
</evidence>
<keyword evidence="7" id="KW-0547">Nucleotide-binding</keyword>
<keyword evidence="6" id="KW-0548">Nucleotidyltransferase</keyword>
<dbReference type="SUPFAM" id="SSF52374">
    <property type="entry name" value="Nucleotidylyl transferase"/>
    <property type="match status" value="1"/>
</dbReference>